<evidence type="ECO:0008006" key="3">
    <source>
        <dbReference type="Google" id="ProtNLM"/>
    </source>
</evidence>
<protein>
    <recommendedName>
        <fullName evidence="3">Lipocalin-like domain-containing protein</fullName>
    </recommendedName>
</protein>
<name>A0A1M7BNJ6_9BACT</name>
<evidence type="ECO:0000313" key="2">
    <source>
        <dbReference type="Proteomes" id="UP000183947"/>
    </source>
</evidence>
<reference evidence="2" key="1">
    <citation type="submission" date="2016-11" db="EMBL/GenBank/DDBJ databases">
        <authorList>
            <person name="Varghese N."/>
            <person name="Submissions S."/>
        </authorList>
    </citation>
    <scope>NUCLEOTIDE SEQUENCE [LARGE SCALE GENOMIC DNA]</scope>
    <source>
        <strain evidence="2">DSM 18569</strain>
    </source>
</reference>
<organism evidence="1 2">
    <name type="scientific">Hymenobacter psychrotolerans DSM 18569</name>
    <dbReference type="NCBI Taxonomy" id="1121959"/>
    <lineage>
        <taxon>Bacteria</taxon>
        <taxon>Pseudomonadati</taxon>
        <taxon>Bacteroidota</taxon>
        <taxon>Cytophagia</taxon>
        <taxon>Cytophagales</taxon>
        <taxon>Hymenobacteraceae</taxon>
        <taxon>Hymenobacter</taxon>
    </lineage>
</organism>
<accession>A0A1M7BNJ6</accession>
<proteinExistence type="predicted"/>
<dbReference type="AlphaFoldDB" id="A0A1M7BNJ6"/>
<dbReference type="EMBL" id="FRAS01000016">
    <property type="protein sequence ID" value="SHL56530.1"/>
    <property type="molecule type" value="Genomic_DNA"/>
</dbReference>
<sequence>MGAVLSSCEKNDAAPSATPASAALRGSWQWKSSFCGWSGASSPATSGRTETLLFDPLGHVQLYRNGVLQSSSVYTLSRHQSMLTQAPADFIRFDNREFRYEINNTTLTLSMDVYDGCNSSYEQQAQ</sequence>
<evidence type="ECO:0000313" key="1">
    <source>
        <dbReference type="EMBL" id="SHL56530.1"/>
    </source>
</evidence>
<gene>
    <name evidence="1" type="ORF">SAMN02746009_02983</name>
</gene>
<keyword evidence="2" id="KW-1185">Reference proteome</keyword>
<dbReference type="Proteomes" id="UP000183947">
    <property type="component" value="Unassembled WGS sequence"/>
</dbReference>